<name>A0ABW0MM22_9BURK</name>
<reference evidence="9" key="1">
    <citation type="journal article" date="2019" name="Int. J. Syst. Evol. Microbiol.">
        <title>The Global Catalogue of Microorganisms (GCM) 10K type strain sequencing project: providing services to taxonomists for standard genome sequencing and annotation.</title>
        <authorList>
            <consortium name="The Broad Institute Genomics Platform"/>
            <consortium name="The Broad Institute Genome Sequencing Center for Infectious Disease"/>
            <person name="Wu L."/>
            <person name="Ma J."/>
        </authorList>
    </citation>
    <scope>NUCLEOTIDE SEQUENCE [LARGE SCALE GENOMIC DNA]</scope>
    <source>
        <strain evidence="9">CCUG 43111</strain>
    </source>
</reference>
<dbReference type="EMBL" id="JBHSMR010000011">
    <property type="protein sequence ID" value="MFC5477906.1"/>
    <property type="molecule type" value="Genomic_DNA"/>
</dbReference>
<dbReference type="Proteomes" id="UP001596101">
    <property type="component" value="Unassembled WGS sequence"/>
</dbReference>
<feature type="transmembrane region" description="Helical" evidence="5">
    <location>
        <begin position="56"/>
        <end position="76"/>
    </location>
</feature>
<feature type="transmembrane region" description="Helical" evidence="5">
    <location>
        <begin position="25"/>
        <end position="44"/>
    </location>
</feature>
<dbReference type="RefSeq" id="WP_379752672.1">
    <property type="nucleotide sequence ID" value="NZ_JBHSMR010000011.1"/>
</dbReference>
<evidence type="ECO:0000256" key="2">
    <source>
        <dbReference type="ARBA" id="ARBA00012438"/>
    </source>
</evidence>
<evidence type="ECO:0000259" key="6">
    <source>
        <dbReference type="PROSITE" id="PS50109"/>
    </source>
</evidence>
<evidence type="ECO:0000256" key="5">
    <source>
        <dbReference type="SAM" id="Phobius"/>
    </source>
</evidence>
<feature type="transmembrane region" description="Helical" evidence="5">
    <location>
        <begin position="123"/>
        <end position="142"/>
    </location>
</feature>
<dbReference type="InterPro" id="IPR003594">
    <property type="entry name" value="HATPase_dom"/>
</dbReference>
<accession>A0ABW0MM22</accession>
<dbReference type="PROSITE" id="PS50110">
    <property type="entry name" value="RESPONSE_REGULATORY"/>
    <property type="match status" value="1"/>
</dbReference>
<dbReference type="SMART" id="SM00387">
    <property type="entry name" value="HATPase_c"/>
    <property type="match status" value="1"/>
</dbReference>
<comment type="caution">
    <text evidence="8">The sequence shown here is derived from an EMBL/GenBank/DDBJ whole genome shotgun (WGS) entry which is preliminary data.</text>
</comment>
<dbReference type="Pfam" id="PF02518">
    <property type="entry name" value="HATPase_c"/>
    <property type="match status" value="1"/>
</dbReference>
<dbReference type="InterPro" id="IPR001789">
    <property type="entry name" value="Sig_transdc_resp-reg_receiver"/>
</dbReference>
<dbReference type="Gene3D" id="3.30.565.10">
    <property type="entry name" value="Histidine kinase-like ATPase, C-terminal domain"/>
    <property type="match status" value="1"/>
</dbReference>
<dbReference type="InterPro" id="IPR003661">
    <property type="entry name" value="HisK_dim/P_dom"/>
</dbReference>
<evidence type="ECO:0000259" key="7">
    <source>
        <dbReference type="PROSITE" id="PS50110"/>
    </source>
</evidence>
<proteinExistence type="predicted"/>
<feature type="transmembrane region" description="Helical" evidence="5">
    <location>
        <begin position="162"/>
        <end position="180"/>
    </location>
</feature>
<organism evidence="8 9">
    <name type="scientific">Massilia suwonensis</name>
    <dbReference type="NCBI Taxonomy" id="648895"/>
    <lineage>
        <taxon>Bacteria</taxon>
        <taxon>Pseudomonadati</taxon>
        <taxon>Pseudomonadota</taxon>
        <taxon>Betaproteobacteria</taxon>
        <taxon>Burkholderiales</taxon>
        <taxon>Oxalobacteraceae</taxon>
        <taxon>Telluria group</taxon>
        <taxon>Massilia</taxon>
    </lineage>
</organism>
<dbReference type="Gene3D" id="1.10.287.130">
    <property type="match status" value="1"/>
</dbReference>
<dbReference type="InterPro" id="IPR004358">
    <property type="entry name" value="Sig_transdc_His_kin-like_C"/>
</dbReference>
<dbReference type="EC" id="2.7.13.3" evidence="2"/>
<dbReference type="Pfam" id="PF00072">
    <property type="entry name" value="Response_reg"/>
    <property type="match status" value="1"/>
</dbReference>
<dbReference type="InterPro" id="IPR005467">
    <property type="entry name" value="His_kinase_dom"/>
</dbReference>
<feature type="transmembrane region" description="Helical" evidence="5">
    <location>
        <begin position="83"/>
        <end position="103"/>
    </location>
</feature>
<dbReference type="PANTHER" id="PTHR43065">
    <property type="entry name" value="SENSOR HISTIDINE KINASE"/>
    <property type="match status" value="1"/>
</dbReference>
<dbReference type="CDD" id="cd00082">
    <property type="entry name" value="HisKA"/>
    <property type="match status" value="1"/>
</dbReference>
<protein>
    <recommendedName>
        <fullName evidence="2">histidine kinase</fullName>
        <ecNumber evidence="2">2.7.13.3</ecNumber>
    </recommendedName>
</protein>
<dbReference type="Gene3D" id="3.40.50.2300">
    <property type="match status" value="1"/>
</dbReference>
<evidence type="ECO:0000256" key="4">
    <source>
        <dbReference type="PROSITE-ProRule" id="PRU00169"/>
    </source>
</evidence>
<dbReference type="SUPFAM" id="SSF47384">
    <property type="entry name" value="Homodimeric domain of signal transducing histidine kinase"/>
    <property type="match status" value="1"/>
</dbReference>
<evidence type="ECO:0000313" key="9">
    <source>
        <dbReference type="Proteomes" id="UP001596101"/>
    </source>
</evidence>
<sequence>MTQTASTLPRAGQTAGKLLPFQRQALLAALAIALLTALLMPIAAHKWPAIPSFLPSYQTAIIGAYSVAAYLLYGYFKQTGTYAMLYLWGGSVYTAAILLAQFLSVPGAFVPNVRLLGGGQTTSWLWFFWHLSATGMLFCYALAELRAPGLRVADTGAAFRRCLSWTGAAVVVTLLGVTRFEPLLPVVDVAGDFNRITHSGYAPFIQAVIMAALAMLWRATRFKTPISAWIGVAMVALAFDNAITMAGGTRLSVGWYVGRINALLAALVMLGLYLKEINRVYLRAAQHAELLAQANERLESQHARLLSLFEQAPGFVVVLGGDHCHIQIVNAAFARLVGARLLVGLPIRKALPELEGQHWFELIDSVSHSKRPHVENGMKLVLRRGPDGAGETRYIDVLFQPNIGADGALAGIFIQGQDVTEQHLARVELERHQTHLESLVRERTRSLEETQTALMHAQKLEAIGKLTGGVAHDFNNVLHIINGNLDLIKMLAVANAKVQERCQLAQTAVRRGAKLSAQLLAFARKQPLQPSALKLDDVFEGIDLLLKRAVGERVEMRYEIAPDAWNVEADPQQLENVILNLVLNASDAMPEGGVLAVSVANTLRDGAEYVHLALRDSGVGMPEEVKARAFEPFFSTKGVGKGTGLGLSMAYGFVKQSGGHIDLDSAPGAGTTVNILLPRTDEAASARKSEAAAPVQGGDETILVVDDEAEIRDNVGAMLTQLGYKVLSAASADAAAAMLEAQERIDLLFTDVIMPGAMSSTVLAERARARHPGIRVLFTSGYTENAVMHNGRLDEGVNLLSKPYAREELAAAVRKLLSAKAA</sequence>
<feature type="transmembrane region" description="Helical" evidence="5">
    <location>
        <begin position="200"/>
        <end position="219"/>
    </location>
</feature>
<dbReference type="InterPro" id="IPR033424">
    <property type="entry name" value="MASE4"/>
</dbReference>
<feature type="modified residue" description="4-aspartylphosphate" evidence="4">
    <location>
        <position position="751"/>
    </location>
</feature>
<feature type="domain" description="Histidine kinase" evidence="6">
    <location>
        <begin position="469"/>
        <end position="681"/>
    </location>
</feature>
<comment type="catalytic activity">
    <reaction evidence="1">
        <text>ATP + protein L-histidine = ADP + protein N-phospho-L-histidine.</text>
        <dbReference type="EC" id="2.7.13.3"/>
    </reaction>
</comment>
<evidence type="ECO:0000256" key="3">
    <source>
        <dbReference type="ARBA" id="ARBA00022553"/>
    </source>
</evidence>
<dbReference type="Pfam" id="PF17158">
    <property type="entry name" value="MASE4"/>
    <property type="match status" value="1"/>
</dbReference>
<dbReference type="InterPro" id="IPR011006">
    <property type="entry name" value="CheY-like_superfamily"/>
</dbReference>
<dbReference type="PRINTS" id="PR00344">
    <property type="entry name" value="BCTRLSENSOR"/>
</dbReference>
<keyword evidence="5" id="KW-0472">Membrane</keyword>
<evidence type="ECO:0000256" key="1">
    <source>
        <dbReference type="ARBA" id="ARBA00000085"/>
    </source>
</evidence>
<dbReference type="SUPFAM" id="SSF55874">
    <property type="entry name" value="ATPase domain of HSP90 chaperone/DNA topoisomerase II/histidine kinase"/>
    <property type="match status" value="1"/>
</dbReference>
<dbReference type="Gene3D" id="3.30.450.20">
    <property type="entry name" value="PAS domain"/>
    <property type="match status" value="1"/>
</dbReference>
<feature type="transmembrane region" description="Helical" evidence="5">
    <location>
        <begin position="253"/>
        <end position="274"/>
    </location>
</feature>
<dbReference type="InterPro" id="IPR036097">
    <property type="entry name" value="HisK_dim/P_sf"/>
</dbReference>
<dbReference type="PROSITE" id="PS50109">
    <property type="entry name" value="HIS_KIN"/>
    <property type="match status" value="1"/>
</dbReference>
<keyword evidence="3 4" id="KW-0597">Phosphoprotein</keyword>
<dbReference type="SMART" id="SM00448">
    <property type="entry name" value="REC"/>
    <property type="match status" value="1"/>
</dbReference>
<dbReference type="InterPro" id="IPR036890">
    <property type="entry name" value="HATPase_C_sf"/>
</dbReference>
<dbReference type="PANTHER" id="PTHR43065:SF49">
    <property type="entry name" value="HISTIDINE KINASE"/>
    <property type="match status" value="1"/>
</dbReference>
<evidence type="ECO:0000313" key="8">
    <source>
        <dbReference type="EMBL" id="MFC5477906.1"/>
    </source>
</evidence>
<dbReference type="InterPro" id="IPR035965">
    <property type="entry name" value="PAS-like_dom_sf"/>
</dbReference>
<dbReference type="SUPFAM" id="SSF52172">
    <property type="entry name" value="CheY-like"/>
    <property type="match status" value="1"/>
</dbReference>
<keyword evidence="9" id="KW-1185">Reference proteome</keyword>
<dbReference type="SUPFAM" id="SSF55785">
    <property type="entry name" value="PYP-like sensor domain (PAS domain)"/>
    <property type="match status" value="1"/>
</dbReference>
<feature type="domain" description="Response regulatory" evidence="7">
    <location>
        <begin position="701"/>
        <end position="817"/>
    </location>
</feature>
<gene>
    <name evidence="8" type="ORF">ACFPQ5_06895</name>
</gene>
<keyword evidence="5" id="KW-0812">Transmembrane</keyword>
<keyword evidence="5" id="KW-1133">Transmembrane helix</keyword>